<dbReference type="Proteomes" id="UP000243342">
    <property type="component" value="Unassembled WGS sequence"/>
</dbReference>
<dbReference type="OrthoDB" id="3853525at2"/>
<gene>
    <name evidence="1" type="ORF">BIV57_11350</name>
</gene>
<dbReference type="AlphaFoldDB" id="A0A1J7C745"/>
<evidence type="ECO:0000313" key="1">
    <source>
        <dbReference type="EMBL" id="OIV37376.1"/>
    </source>
</evidence>
<accession>A0A1J7C745</accession>
<organism evidence="1 2">
    <name type="scientific">Mangrovactinospora gilvigrisea</name>
    <dbReference type="NCBI Taxonomy" id="1428644"/>
    <lineage>
        <taxon>Bacteria</taxon>
        <taxon>Bacillati</taxon>
        <taxon>Actinomycetota</taxon>
        <taxon>Actinomycetes</taxon>
        <taxon>Kitasatosporales</taxon>
        <taxon>Streptomycetaceae</taxon>
        <taxon>Mangrovactinospora</taxon>
    </lineage>
</organism>
<sequence length="113" mass="12862">MIESDGHAHGEASYEAVSDAQPVVYISLCAGELAVLDGLVRCGECEARRDWLVLRFREWIYVRCRCGHEWHEPRLSPFDIITQCKSPERDWSDADSTDRALGFDGLFHGSYLD</sequence>
<reference evidence="1 2" key="1">
    <citation type="submission" date="2016-10" db="EMBL/GenBank/DDBJ databases">
        <title>Genome sequence of Streptomyces gilvigriseus MUSC 26.</title>
        <authorList>
            <person name="Lee L.-H."/>
            <person name="Ser H.-L."/>
        </authorList>
    </citation>
    <scope>NUCLEOTIDE SEQUENCE [LARGE SCALE GENOMIC DNA]</scope>
    <source>
        <strain evidence="1 2">MUSC 26</strain>
    </source>
</reference>
<dbReference type="EMBL" id="MLCF01000055">
    <property type="protein sequence ID" value="OIV37376.1"/>
    <property type="molecule type" value="Genomic_DNA"/>
</dbReference>
<keyword evidence="2" id="KW-1185">Reference proteome</keyword>
<dbReference type="RefSeq" id="WP_071656663.1">
    <property type="nucleotide sequence ID" value="NZ_MLCF01000055.1"/>
</dbReference>
<comment type="caution">
    <text evidence="1">The sequence shown here is derived from an EMBL/GenBank/DDBJ whole genome shotgun (WGS) entry which is preliminary data.</text>
</comment>
<proteinExistence type="predicted"/>
<evidence type="ECO:0000313" key="2">
    <source>
        <dbReference type="Proteomes" id="UP000243342"/>
    </source>
</evidence>
<name>A0A1J7C745_9ACTN</name>
<protein>
    <submittedName>
        <fullName evidence="1">Uncharacterized protein</fullName>
    </submittedName>
</protein>